<evidence type="ECO:0000256" key="4">
    <source>
        <dbReference type="ARBA" id="ARBA00022448"/>
    </source>
</evidence>
<keyword evidence="6" id="KW-0333">Golgi apparatus</keyword>
<comment type="subcellular location">
    <subcellularLocation>
        <location evidence="1">Golgi apparatus membrane</location>
        <topology evidence="1">Peripheral membrane protein</topology>
    </subcellularLocation>
</comment>
<evidence type="ECO:0000256" key="5">
    <source>
        <dbReference type="ARBA" id="ARBA00022927"/>
    </source>
</evidence>
<dbReference type="InterPro" id="IPR007255">
    <property type="entry name" value="COG8"/>
</dbReference>
<keyword evidence="7" id="KW-0472">Membrane</keyword>
<evidence type="ECO:0000256" key="3">
    <source>
        <dbReference type="ARBA" id="ARBA00020983"/>
    </source>
</evidence>
<dbReference type="GO" id="GO:0006891">
    <property type="term" value="P:intra-Golgi vesicle-mediated transport"/>
    <property type="evidence" value="ECO:0007669"/>
    <property type="project" value="TreeGrafter"/>
</dbReference>
<organism evidence="9 10">
    <name type="scientific">Cyberlindnera jadinii (strain ATCC 18201 / CBS 1600 / BCRC 20928 / JCM 3617 / NBRC 0987 / NRRL Y-1542)</name>
    <name type="common">Torula yeast</name>
    <name type="synonym">Candida utilis</name>
    <dbReference type="NCBI Taxonomy" id="983966"/>
    <lineage>
        <taxon>Eukaryota</taxon>
        <taxon>Fungi</taxon>
        <taxon>Dikarya</taxon>
        <taxon>Ascomycota</taxon>
        <taxon>Saccharomycotina</taxon>
        <taxon>Saccharomycetes</taxon>
        <taxon>Phaffomycetales</taxon>
        <taxon>Phaffomycetaceae</taxon>
        <taxon>Cyberlindnera</taxon>
    </lineage>
</organism>
<keyword evidence="4" id="KW-0813">Transport</keyword>
<dbReference type="PANTHER" id="PTHR21311:SF0">
    <property type="entry name" value="CONSERVED OLIGOMERIC GOLGI COMPLEX SUBUNIT 8"/>
    <property type="match status" value="1"/>
</dbReference>
<dbReference type="GO" id="GO:0000139">
    <property type="term" value="C:Golgi membrane"/>
    <property type="evidence" value="ECO:0007669"/>
    <property type="project" value="UniProtKB-SubCell"/>
</dbReference>
<dbReference type="EMBL" id="CDQK01000002">
    <property type="protein sequence ID" value="CEP21482.1"/>
    <property type="molecule type" value="Genomic_DNA"/>
</dbReference>
<gene>
    <name evidence="9" type="primary">COG8</name>
    <name evidence="9" type="ORF">BN1211_1580</name>
</gene>
<evidence type="ECO:0000313" key="10">
    <source>
        <dbReference type="Proteomes" id="UP000038830"/>
    </source>
</evidence>
<accession>A0A0H5C1S8</accession>
<reference evidence="10" key="1">
    <citation type="journal article" date="2015" name="J. Biotechnol.">
        <title>The structure of the Cyberlindnera jadinii genome and its relation to Candida utilis analyzed by the occurrence of single nucleotide polymorphisms.</title>
        <authorList>
            <person name="Rupp O."/>
            <person name="Brinkrolf K."/>
            <person name="Buerth C."/>
            <person name="Kunigo M."/>
            <person name="Schneider J."/>
            <person name="Jaenicke S."/>
            <person name="Goesmann A."/>
            <person name="Puehler A."/>
            <person name="Jaeger K.-E."/>
            <person name="Ernst J.F."/>
        </authorList>
    </citation>
    <scope>NUCLEOTIDE SEQUENCE [LARGE SCALE GENOMIC DNA]</scope>
    <source>
        <strain evidence="10">ATCC 18201 / CBS 1600 / BCRC 20928 / JCM 3617 / NBRC 0987 / NRRL Y-1542</strain>
    </source>
</reference>
<dbReference type="GO" id="GO:0017119">
    <property type="term" value="C:Golgi transport complex"/>
    <property type="evidence" value="ECO:0007669"/>
    <property type="project" value="InterPro"/>
</dbReference>
<dbReference type="Proteomes" id="UP000038830">
    <property type="component" value="Unassembled WGS sequence"/>
</dbReference>
<dbReference type="PANTHER" id="PTHR21311">
    <property type="entry name" value="CONSERVED OLIGOMERIC GOLGI COMPLEX COMPONENT 8"/>
    <property type="match status" value="1"/>
</dbReference>
<evidence type="ECO:0000313" key="9">
    <source>
        <dbReference type="EMBL" id="CEP21482.1"/>
    </source>
</evidence>
<dbReference type="Pfam" id="PF04124">
    <property type="entry name" value="Dor1"/>
    <property type="match status" value="1"/>
</dbReference>
<dbReference type="GO" id="GO:0015031">
    <property type="term" value="P:protein transport"/>
    <property type="evidence" value="ECO:0007669"/>
    <property type="project" value="UniProtKB-KW"/>
</dbReference>
<comment type="similarity">
    <text evidence="2">Belongs to the COG8 family.</text>
</comment>
<evidence type="ECO:0000256" key="8">
    <source>
        <dbReference type="ARBA" id="ARBA00031347"/>
    </source>
</evidence>
<evidence type="ECO:0000256" key="7">
    <source>
        <dbReference type="ARBA" id="ARBA00023136"/>
    </source>
</evidence>
<evidence type="ECO:0000256" key="1">
    <source>
        <dbReference type="ARBA" id="ARBA00004395"/>
    </source>
</evidence>
<keyword evidence="5" id="KW-0653">Protein transport</keyword>
<evidence type="ECO:0000256" key="2">
    <source>
        <dbReference type="ARBA" id="ARBA00006419"/>
    </source>
</evidence>
<sequence>MSHSGEIDTASLDVLLQELSGDLPKEVSPLLEDEELRGEILRYLNDISCIDSKEYLSSVPPTPASGFFTQEDRTLVQDIAELEAQGRSIETQLKSLIVQSQESIVQTKTQLNDAEVLFETQFSAIFNSIWRTFNEDELEEVKDQDQELYSLETDLNPEDNDSTFQSVVANVKNLIHENDETNKNLSIVLENMDQIINILDLPSLTGLCVKAGYYAEALEISSYTRRLAIRFPFSDLIREVESGIKNEMSQMLIGLIRLLRTNLKQSSIIKIMSYLRRIPPFSQVKDCDSQLKRIMLHTRYQFIKLELESLKPLNEGGMHEKYLKRSIELIREYGFSSIMTFKNFVSHILLELITSLQSSLPLVSETSIRDGLYLQLIYCAQSLGRIDSNFSDLTTALLLNARTQDNSAFLMDRKVWRRASHKQRQLANTFN</sequence>
<proteinExistence type="inferred from homology"/>
<protein>
    <recommendedName>
        <fullName evidence="3">Conserved oligomeric Golgi complex subunit 8</fullName>
    </recommendedName>
    <alternativeName>
        <fullName evidence="8">Component of oligomeric Golgi complex 8</fullName>
    </alternativeName>
</protein>
<name>A0A0H5C1S8_CYBJN</name>
<dbReference type="AlphaFoldDB" id="A0A0H5C1S8"/>
<evidence type="ECO:0000256" key="6">
    <source>
        <dbReference type="ARBA" id="ARBA00023034"/>
    </source>
</evidence>